<proteinExistence type="predicted"/>
<dbReference type="GeneID" id="83880018"/>
<evidence type="ECO:0000313" key="2">
    <source>
        <dbReference type="EMBL" id="CUJ88612.1"/>
    </source>
</evidence>
<dbReference type="SMART" id="SM00460">
    <property type="entry name" value="TGc"/>
    <property type="match status" value="1"/>
</dbReference>
<dbReference type="Pfam" id="PF01841">
    <property type="entry name" value="Transglut_core"/>
    <property type="match status" value="1"/>
</dbReference>
<feature type="domain" description="Transglutaminase-like" evidence="1">
    <location>
        <begin position="176"/>
        <end position="247"/>
    </location>
</feature>
<protein>
    <submittedName>
        <fullName evidence="2">Transglutaminase-like superfamily protein</fullName>
    </submittedName>
</protein>
<dbReference type="PANTHER" id="PTHR33490">
    <property type="entry name" value="BLR5614 PROTEIN-RELATED"/>
    <property type="match status" value="1"/>
</dbReference>
<dbReference type="Gene3D" id="3.10.620.30">
    <property type="match status" value="1"/>
</dbReference>
<dbReference type="InterPro" id="IPR013589">
    <property type="entry name" value="Bac_transglu_N"/>
</dbReference>
<organism evidence="2 3">
    <name type="scientific">Shimia thalassica</name>
    <dbReference type="NCBI Taxonomy" id="1715693"/>
    <lineage>
        <taxon>Bacteria</taxon>
        <taxon>Pseudomonadati</taxon>
        <taxon>Pseudomonadota</taxon>
        <taxon>Alphaproteobacteria</taxon>
        <taxon>Rhodobacterales</taxon>
        <taxon>Roseobacteraceae</taxon>
    </lineage>
</organism>
<accession>A0A0P1I3S0</accession>
<dbReference type="PANTHER" id="PTHR33490:SF7">
    <property type="entry name" value="BLR2979 PROTEIN"/>
    <property type="match status" value="1"/>
</dbReference>
<dbReference type="InterPro" id="IPR002931">
    <property type="entry name" value="Transglutaminase-like"/>
</dbReference>
<dbReference type="InterPro" id="IPR038765">
    <property type="entry name" value="Papain-like_cys_pep_sf"/>
</dbReference>
<dbReference type="AlphaFoldDB" id="A0A0P1I3S0"/>
<evidence type="ECO:0000259" key="1">
    <source>
        <dbReference type="SMART" id="SM00460"/>
    </source>
</evidence>
<dbReference type="EMBL" id="CYTW01000001">
    <property type="protein sequence ID" value="CUJ88612.1"/>
    <property type="molecule type" value="Genomic_DNA"/>
</dbReference>
<dbReference type="Pfam" id="PF08379">
    <property type="entry name" value="Bact_transglu_N"/>
    <property type="match status" value="1"/>
</dbReference>
<name>A0A0P1I3S0_9RHOB</name>
<gene>
    <name evidence="2" type="ORF">PH7735_00950</name>
</gene>
<keyword evidence="3" id="KW-1185">Reference proteome</keyword>
<dbReference type="Proteomes" id="UP000051870">
    <property type="component" value="Unassembled WGS sequence"/>
</dbReference>
<dbReference type="SUPFAM" id="SSF54001">
    <property type="entry name" value="Cysteine proteinases"/>
    <property type="match status" value="1"/>
</dbReference>
<evidence type="ECO:0000313" key="3">
    <source>
        <dbReference type="Proteomes" id="UP000051870"/>
    </source>
</evidence>
<dbReference type="RefSeq" id="WP_058310125.1">
    <property type="nucleotide sequence ID" value="NZ_CYTW01000001.1"/>
</dbReference>
<dbReference type="STRING" id="1715693.PH7735_00950"/>
<sequence>MIYSIRLTISHRYDQPAANSRHLIRVIPKTIVGRQLLKTHHLEISPGPDETSDVTDFFGNRETMCALRAAHRNMSIQLACHVEMQDTPQWCDLSPTAQDLRQSWETWTDLGAESPLHFLGPTPRLSMDAAISDFAKDVCDPKNSVAENVLQLGQALHDIMTFDSSATTVDTDASEAFQLRRGVCQDMSHIMILGLQALGIPAAYVSGYLRTLPPEGGVKLEGVDAMHAWVRAWCGGNQGWIEYDPTNATLVGTDHIVVGFGRDYSDVSPVSGHLRSSGGQISAQSVDVAALDEGKQAGTVRG</sequence>
<reference evidence="3" key="1">
    <citation type="submission" date="2015-09" db="EMBL/GenBank/DDBJ databases">
        <authorList>
            <person name="Rodrigo-Torres Lidia"/>
            <person name="Arahal R.David."/>
        </authorList>
    </citation>
    <scope>NUCLEOTIDE SEQUENCE [LARGE SCALE GENOMIC DNA]</scope>
    <source>
        <strain evidence="3">CECT 7735</strain>
    </source>
</reference>